<evidence type="ECO:0000313" key="6">
    <source>
        <dbReference type="EMBL" id="QHN34327.1"/>
    </source>
</evidence>
<dbReference type="InterPro" id="IPR016143">
    <property type="entry name" value="Citrate_synth-like_sm_a-sub"/>
</dbReference>
<dbReference type="InterPro" id="IPR002020">
    <property type="entry name" value="Citrate_synthase"/>
</dbReference>
<feature type="domain" description="Helix-turn-helix" evidence="5">
    <location>
        <begin position="20"/>
        <end position="69"/>
    </location>
</feature>
<comment type="similarity">
    <text evidence="2">Belongs to the citrate synthase family.</text>
</comment>
<dbReference type="PANTHER" id="PTHR11739:SF4">
    <property type="entry name" value="CITRATE SYNTHASE, PEROXISOMAL"/>
    <property type="match status" value="1"/>
</dbReference>
<evidence type="ECO:0000313" key="7">
    <source>
        <dbReference type="Proteomes" id="UP001059836"/>
    </source>
</evidence>
<reference evidence="6" key="1">
    <citation type="journal article" date="2021" name="Nat. Microbiol.">
        <title>Cocultivation of an ultrasmall environmental parasitic bacterium with lytic ability against bacteria associated with wastewater foams.</title>
        <authorList>
            <person name="Batinovic S."/>
            <person name="Rose J.J.A."/>
            <person name="Ratcliffe J."/>
            <person name="Seviour R.J."/>
            <person name="Petrovski S."/>
        </authorList>
    </citation>
    <scope>NUCLEOTIDE SEQUENCE</scope>
    <source>
        <strain evidence="6">CON9</strain>
    </source>
</reference>
<dbReference type="InterPro" id="IPR041657">
    <property type="entry name" value="HTH_17"/>
</dbReference>
<dbReference type="RefSeq" id="WP_260840315.1">
    <property type="nucleotide sequence ID" value="NZ_CP045809.1"/>
</dbReference>
<evidence type="ECO:0000256" key="3">
    <source>
        <dbReference type="ARBA" id="ARBA00012972"/>
    </source>
</evidence>
<dbReference type="EC" id="2.3.3.16" evidence="3"/>
<dbReference type="Proteomes" id="UP001059836">
    <property type="component" value="Chromosome"/>
</dbReference>
<dbReference type="SUPFAM" id="SSF48256">
    <property type="entry name" value="Citrate synthase"/>
    <property type="match status" value="1"/>
</dbReference>
<dbReference type="Gene3D" id="1.10.580.10">
    <property type="entry name" value="Citrate Synthase, domain 1"/>
    <property type="match status" value="1"/>
</dbReference>
<dbReference type="InterPro" id="IPR016142">
    <property type="entry name" value="Citrate_synth-like_lrg_a-sub"/>
</dbReference>
<proteinExistence type="inferred from homology"/>
<organism evidence="6 7">
    <name type="scientific">Gordonia pseudamarae</name>
    <dbReference type="NCBI Taxonomy" id="2831662"/>
    <lineage>
        <taxon>Bacteria</taxon>
        <taxon>Bacillati</taxon>
        <taxon>Actinomycetota</taxon>
        <taxon>Actinomycetes</taxon>
        <taxon>Mycobacteriales</taxon>
        <taxon>Gordoniaceae</taxon>
        <taxon>Gordonia</taxon>
    </lineage>
</organism>
<dbReference type="EMBL" id="CP045809">
    <property type="protein sequence ID" value="QHN34327.1"/>
    <property type="molecule type" value="Genomic_DNA"/>
</dbReference>
<dbReference type="Pfam" id="PF12728">
    <property type="entry name" value="HTH_17"/>
    <property type="match status" value="1"/>
</dbReference>
<evidence type="ECO:0000256" key="1">
    <source>
        <dbReference type="ARBA" id="ARBA00005163"/>
    </source>
</evidence>
<comment type="pathway">
    <text evidence="1">Carbohydrate metabolism; tricarboxylic acid cycle.</text>
</comment>
<evidence type="ECO:0000259" key="5">
    <source>
        <dbReference type="Pfam" id="PF12728"/>
    </source>
</evidence>
<accession>A0ABX6IEP4</accession>
<dbReference type="PANTHER" id="PTHR11739">
    <property type="entry name" value="CITRATE SYNTHASE"/>
    <property type="match status" value="1"/>
</dbReference>
<keyword evidence="7" id="KW-1185">Reference proteome</keyword>
<dbReference type="InterPro" id="IPR036969">
    <property type="entry name" value="Citrate_synthase_sf"/>
</dbReference>
<dbReference type="SUPFAM" id="SSF46955">
    <property type="entry name" value="Putative DNA-binding domain"/>
    <property type="match status" value="1"/>
</dbReference>
<dbReference type="PRINTS" id="PR00143">
    <property type="entry name" value="CITRTSNTHASE"/>
</dbReference>
<sequence length="415" mass="44598">MKRTRSRRWPPPIHHDGCDYLTTEQVARVLGVKPSTVYSYVSRGRLTSSRIDGHDGSVFDVDEVETLLAGTRNRPPAGVVERIRTQLTHLHDDTLYYRGRDVRGLARTATFEDVAELLWQQPWPDRPADGQVAAAVRALCADRARDLDRIRIVVDLLGAHDPLRHRIDPDCVASSAGLVIASAVAAVGTPTRGGEGTVAERLWPTMTAEPATAERISLLNAVLVLLADHDLSAGTVAARVAAGARGSIYAVLGAGLGAFDGPIHGGATTLAHRFLESALDDPERAVAERIAAGTPIPGTGHLIYSHRDPRAACMLEFLAAAAPPDPRPAAALEVVARSIHTRDEHRGFITSDLALAAVALSFGMNDNAAETIFALARMAGWTAHALEEYQERPLRFRPEGVYTGVRPHSAGVRVP</sequence>
<evidence type="ECO:0000256" key="4">
    <source>
        <dbReference type="ARBA" id="ARBA00022679"/>
    </source>
</evidence>
<keyword evidence="4" id="KW-0808">Transferase</keyword>
<evidence type="ECO:0000256" key="2">
    <source>
        <dbReference type="ARBA" id="ARBA00010566"/>
    </source>
</evidence>
<protein>
    <recommendedName>
        <fullName evidence="3">citrate synthase (unknown stereospecificity)</fullName>
        <ecNumber evidence="3">2.3.3.16</ecNumber>
    </recommendedName>
</protein>
<name>A0ABX6IEP4_9ACTN</name>
<gene>
    <name evidence="6" type="ORF">GII31_04825</name>
</gene>
<dbReference type="Gene3D" id="1.10.230.10">
    <property type="entry name" value="Cytochrome P450-Terp, domain 2"/>
    <property type="match status" value="1"/>
</dbReference>
<dbReference type="Pfam" id="PF00285">
    <property type="entry name" value="Citrate_synt"/>
    <property type="match status" value="1"/>
</dbReference>
<dbReference type="InterPro" id="IPR009061">
    <property type="entry name" value="DNA-bd_dom_put_sf"/>
</dbReference>